<reference evidence="2 3" key="1">
    <citation type="journal article" date="2016" name="Nat. Commun.">
        <title>Thousands of microbial genomes shed light on interconnected biogeochemical processes in an aquifer system.</title>
        <authorList>
            <person name="Anantharaman K."/>
            <person name="Brown C.T."/>
            <person name="Hug L.A."/>
            <person name="Sharon I."/>
            <person name="Castelle C.J."/>
            <person name="Probst A.J."/>
            <person name="Thomas B.C."/>
            <person name="Singh A."/>
            <person name="Wilkins M.J."/>
            <person name="Karaoz U."/>
            <person name="Brodie E.L."/>
            <person name="Williams K.H."/>
            <person name="Hubbard S.S."/>
            <person name="Banfield J.F."/>
        </authorList>
    </citation>
    <scope>NUCLEOTIDE SEQUENCE [LARGE SCALE GENOMIC DNA]</scope>
</reference>
<comment type="caution">
    <text evidence="2">The sequence shown here is derived from an EMBL/GenBank/DDBJ whole genome shotgun (WGS) entry which is preliminary data.</text>
</comment>
<feature type="domain" description="NIF system FeS cluster assembly NifU N-terminal" evidence="1">
    <location>
        <begin position="65"/>
        <end position="134"/>
    </location>
</feature>
<evidence type="ECO:0000313" key="3">
    <source>
        <dbReference type="Proteomes" id="UP000176952"/>
    </source>
</evidence>
<dbReference type="InterPro" id="IPR002871">
    <property type="entry name" value="NIF_FeS_clus_asmbl_NifU_N"/>
</dbReference>
<dbReference type="AlphaFoldDB" id="A0A1G2AXL5"/>
<protein>
    <recommendedName>
        <fullName evidence="1">NIF system FeS cluster assembly NifU N-terminal domain-containing protein</fullName>
    </recommendedName>
</protein>
<dbReference type="PANTHER" id="PTHR10093">
    <property type="entry name" value="IRON-SULFUR CLUSTER ASSEMBLY ENZYME NIFU HOMOLOG"/>
    <property type="match status" value="1"/>
</dbReference>
<dbReference type="Pfam" id="PF01592">
    <property type="entry name" value="NifU_N"/>
    <property type="match status" value="2"/>
</dbReference>
<dbReference type="GO" id="GO:0051536">
    <property type="term" value="F:iron-sulfur cluster binding"/>
    <property type="evidence" value="ECO:0007669"/>
    <property type="project" value="InterPro"/>
</dbReference>
<name>A0A1G2AXL5_9BACT</name>
<sequence length="141" mass="15192">MDNYREEIIEHYKHPQNYGHLSHADATVHERNSSCGDVIDMEVAYEKGAALSAEGASTSTAAGAAKIQNVRFTSDGCSISRASASMLTEEVKGMSRADIAKLGPQDIFDMLGVNIGTTRAKCALLPLDAMKKLIKLPAKHE</sequence>
<feature type="domain" description="NIF system FeS cluster assembly NifU N-terminal" evidence="1">
    <location>
        <begin position="4"/>
        <end position="62"/>
    </location>
</feature>
<evidence type="ECO:0000259" key="1">
    <source>
        <dbReference type="Pfam" id="PF01592"/>
    </source>
</evidence>
<accession>A0A1G2AXL5</accession>
<dbReference type="GO" id="GO:0005506">
    <property type="term" value="F:iron ion binding"/>
    <property type="evidence" value="ECO:0007669"/>
    <property type="project" value="InterPro"/>
</dbReference>
<dbReference type="GO" id="GO:0016226">
    <property type="term" value="P:iron-sulfur cluster assembly"/>
    <property type="evidence" value="ECO:0007669"/>
    <property type="project" value="InterPro"/>
</dbReference>
<dbReference type="Proteomes" id="UP000176952">
    <property type="component" value="Unassembled WGS sequence"/>
</dbReference>
<dbReference type="STRING" id="1798542.A3F54_02040"/>
<organism evidence="2 3">
    <name type="scientific">Candidatus Kerfeldbacteria bacterium RIFCSPHIGHO2_12_FULL_48_17</name>
    <dbReference type="NCBI Taxonomy" id="1798542"/>
    <lineage>
        <taxon>Bacteria</taxon>
        <taxon>Candidatus Kerfeldiibacteriota</taxon>
    </lineage>
</organism>
<dbReference type="CDD" id="cd06664">
    <property type="entry name" value="IscU_like"/>
    <property type="match status" value="1"/>
</dbReference>
<dbReference type="EMBL" id="MHKD01000044">
    <property type="protein sequence ID" value="OGY81435.1"/>
    <property type="molecule type" value="Genomic_DNA"/>
</dbReference>
<evidence type="ECO:0000313" key="2">
    <source>
        <dbReference type="EMBL" id="OGY81435.1"/>
    </source>
</evidence>
<dbReference type="Gene3D" id="3.90.1010.10">
    <property type="match status" value="1"/>
</dbReference>
<gene>
    <name evidence="2" type="ORF">A3F54_02040</name>
</gene>
<proteinExistence type="predicted"/>
<dbReference type="SUPFAM" id="SSF82649">
    <property type="entry name" value="SufE/NifU"/>
    <property type="match status" value="1"/>
</dbReference>